<dbReference type="Proteomes" id="UP001218208">
    <property type="component" value="Unassembled WGS sequence"/>
</dbReference>
<dbReference type="PANTHER" id="PTHR24123">
    <property type="entry name" value="ANKYRIN REPEAT-CONTAINING"/>
    <property type="match status" value="1"/>
</dbReference>
<evidence type="ECO:0000313" key="5">
    <source>
        <dbReference type="EMBL" id="EKT4092227.1"/>
    </source>
</evidence>
<reference evidence="7 8" key="1">
    <citation type="submission" date="2020-08" db="EMBL/GenBank/DDBJ databases">
        <title>Phenotypic and transcriptomic analysis of seven clinical Stenotrophomonas maltophilia isolates identify a small set of shared and commonly regulated genes involved in biofilm lifestyle.</title>
        <authorList>
            <person name="Alio I."/>
            <person name="Gudzuhn M."/>
            <person name="Streit W."/>
        </authorList>
    </citation>
    <scope>NUCLEOTIDE SEQUENCE [LARGE SCALE GENOMIC DNA]</scope>
    <source>
        <strain evidence="7 8">UHH_SKK55</strain>
    </source>
</reference>
<dbReference type="Pfam" id="PF12796">
    <property type="entry name" value="Ank_2"/>
    <property type="match status" value="1"/>
</dbReference>
<dbReference type="Proteomes" id="UP000515598">
    <property type="component" value="Chromosome"/>
</dbReference>
<evidence type="ECO:0000256" key="2">
    <source>
        <dbReference type="ARBA" id="ARBA00023043"/>
    </source>
</evidence>
<dbReference type="InterPro" id="IPR036770">
    <property type="entry name" value="Ankyrin_rpt-contain_sf"/>
</dbReference>
<dbReference type="PANTHER" id="PTHR24123:SF33">
    <property type="entry name" value="PROTEIN HOS4"/>
    <property type="match status" value="1"/>
</dbReference>
<evidence type="ECO:0000313" key="6">
    <source>
        <dbReference type="EMBL" id="MBH1788780.1"/>
    </source>
</evidence>
<evidence type="ECO:0000313" key="9">
    <source>
        <dbReference type="Proteomes" id="UP000634179"/>
    </source>
</evidence>
<organism evidence="6 9">
    <name type="scientific">Stenotrophomonas maltophilia</name>
    <name type="common">Pseudomonas maltophilia</name>
    <name type="synonym">Xanthomonas maltophilia</name>
    <dbReference type="NCBI Taxonomy" id="40324"/>
    <lineage>
        <taxon>Bacteria</taxon>
        <taxon>Pseudomonadati</taxon>
        <taxon>Pseudomonadota</taxon>
        <taxon>Gammaproteobacteria</taxon>
        <taxon>Lysobacterales</taxon>
        <taxon>Lysobacteraceae</taxon>
        <taxon>Stenotrophomonas</taxon>
        <taxon>Stenotrophomonas maltophilia group</taxon>
    </lineage>
</organism>
<feature type="region of interest" description="Disordered" evidence="4">
    <location>
        <begin position="17"/>
        <end position="72"/>
    </location>
</feature>
<evidence type="ECO:0000313" key="8">
    <source>
        <dbReference type="Proteomes" id="UP000515598"/>
    </source>
</evidence>
<evidence type="ECO:0000313" key="7">
    <source>
        <dbReference type="EMBL" id="QNG78617.1"/>
    </source>
</evidence>
<dbReference type="OrthoDB" id="5657095at2"/>
<keyword evidence="1" id="KW-0677">Repeat</keyword>
<sequence length="586" mass="64101">MAGNVFSNLLRPFIRQKDTELPGVASSEPLEPPVRERLDDSSQRPVASAEPATLSPVEGPQSVPPSFNDEATDRLGNTLAFAGLKTKGRFEHEVRQAIEDGADVKGYRDARGDSALHKCQEPWQMELLISAGADVHALDKQGRSPFDRLLSTYQREPAWSEKPTAEGLALLAKAGADVNALSQGQSALHVAAKRGLEGDCHMLIDAGADVNLRTDGGDTPLHLASDPSVVLRLLDAKADPSLLNSNGEPALKHDPMLYRESIRNHRDDFSPRERVDAATDPIFLAETPSELVAALGQGGSVRDTDALGRTALHYVKTGEMVQALVLAGAQVDAKDMEGNIPAHTADERAMEELVDGVGRGVSQHHVENDRGETPYATRDHYHEARYWDAEAKEQAAEKAEQTKEAQDRVFNIVELIEAGDAKRLLEQVDPNEELVSRNRTFNIDGDEGWAYNDYAGYSVLHEAAKQGNTELCRELVFAGADWNKECKLVGEQGFDNYVNGFRNEPGMKPIDFASKRETKSFLSNAENELRCHNRSKLLDELLPAANAWKPPEGGFGADAQRQVGAAMKAHGQDGQTLEAPRLRARF</sequence>
<evidence type="ECO:0000256" key="4">
    <source>
        <dbReference type="SAM" id="MobiDB-lite"/>
    </source>
</evidence>
<gene>
    <name evidence="7" type="ORF">GPNADHDJ_02835</name>
    <name evidence="6" type="ORF">I5V89_02720</name>
    <name evidence="5" type="ORF">QEG23_001727</name>
</gene>
<dbReference type="Proteomes" id="UP000634179">
    <property type="component" value="Unassembled WGS sequence"/>
</dbReference>
<dbReference type="PROSITE" id="PS50088">
    <property type="entry name" value="ANK_REPEAT"/>
    <property type="match status" value="2"/>
</dbReference>
<dbReference type="Pfam" id="PF00023">
    <property type="entry name" value="Ank"/>
    <property type="match status" value="2"/>
</dbReference>
<proteinExistence type="predicted"/>
<feature type="repeat" description="ANK" evidence="3">
    <location>
        <begin position="455"/>
        <end position="487"/>
    </location>
</feature>
<dbReference type="AlphaFoldDB" id="A0A2J0U1Y2"/>
<dbReference type="EMBL" id="CP060025">
    <property type="protein sequence ID" value="QNG78617.1"/>
    <property type="molecule type" value="Genomic_DNA"/>
</dbReference>
<accession>A0A2J0U1Y2</accession>
<dbReference type="InterPro" id="IPR002110">
    <property type="entry name" value="Ankyrin_rpt"/>
</dbReference>
<reference evidence="6" key="2">
    <citation type="submission" date="2020-11" db="EMBL/GenBank/DDBJ databases">
        <title>Enhanced detection system for hospital associated transmission using whole genome sequencing surveillance.</title>
        <authorList>
            <person name="Harrison L.H."/>
            <person name="Van Tyne D."/>
            <person name="Marsh J.W."/>
            <person name="Griffith M.P."/>
            <person name="Snyder D.J."/>
            <person name="Cooper V.S."/>
            <person name="Mustapha M."/>
        </authorList>
    </citation>
    <scope>NUCLEOTIDE SEQUENCE</scope>
    <source>
        <strain evidence="6">STEN00053</strain>
    </source>
</reference>
<protein>
    <submittedName>
        <fullName evidence="6">Ankyrin repeat domain-containing protein</fullName>
    </submittedName>
</protein>
<dbReference type="EMBL" id="ABLOJW010000008">
    <property type="protein sequence ID" value="EKT4092227.1"/>
    <property type="molecule type" value="Genomic_DNA"/>
</dbReference>
<keyword evidence="2 3" id="KW-0040">ANK repeat</keyword>
<dbReference type="RefSeq" id="WP_080354581.1">
    <property type="nucleotide sequence ID" value="NZ_CP040433.1"/>
</dbReference>
<feature type="compositionally biased region" description="Basic and acidic residues" evidence="4">
    <location>
        <begin position="33"/>
        <end position="42"/>
    </location>
</feature>
<evidence type="ECO:0000256" key="1">
    <source>
        <dbReference type="ARBA" id="ARBA00022737"/>
    </source>
</evidence>
<dbReference type="PROSITE" id="PS50297">
    <property type="entry name" value="ANK_REP_REGION"/>
    <property type="match status" value="2"/>
</dbReference>
<feature type="repeat" description="ANK" evidence="3">
    <location>
        <begin position="183"/>
        <end position="215"/>
    </location>
</feature>
<dbReference type="Gene3D" id="1.25.40.20">
    <property type="entry name" value="Ankyrin repeat-containing domain"/>
    <property type="match status" value="3"/>
</dbReference>
<dbReference type="InterPro" id="IPR051165">
    <property type="entry name" value="Multifunctional_ANK_Repeat"/>
</dbReference>
<dbReference type="EMBL" id="JADUOV010000001">
    <property type="protein sequence ID" value="MBH1788780.1"/>
    <property type="molecule type" value="Genomic_DNA"/>
</dbReference>
<name>A0A2J0U1Y2_STEMA</name>
<evidence type="ECO:0000256" key="3">
    <source>
        <dbReference type="PROSITE-ProRule" id="PRU00023"/>
    </source>
</evidence>
<dbReference type="SUPFAM" id="SSF48403">
    <property type="entry name" value="Ankyrin repeat"/>
    <property type="match status" value="1"/>
</dbReference>
<reference evidence="5" key="3">
    <citation type="submission" date="2022-07" db="EMBL/GenBank/DDBJ databases">
        <authorList>
            <consortium name="DAFM: The Division of Animal and Food Microbiology"/>
        </authorList>
    </citation>
    <scope>NUCLEOTIDE SEQUENCE</scope>
    <source>
        <strain evidence="5">19MO01SH01-2</strain>
    </source>
</reference>
<dbReference type="SMART" id="SM00248">
    <property type="entry name" value="ANK"/>
    <property type="match status" value="5"/>
</dbReference>